<gene>
    <name evidence="1" type="primary">52</name>
    <name evidence="1" type="ORF">SEA_MABODAMACA_52</name>
</gene>
<sequence length="157" mass="17468">MTGYATLGDIAKAFEEMKADGMTLESIRYALGRVYGDEMEAERAQRRAWKERTFHEHYGMGSQRLSDPRPLTPREAAQAGLYALVDYRPPASELADIGTAVHEALERYYGEGPVIIEPSALLPDVVNVTIKGSPADYRGRMDVTLPAIQQTLRKVQP</sequence>
<proteinExistence type="predicted"/>
<keyword evidence="2" id="KW-1185">Reference proteome</keyword>
<name>A0AA96NE23_9CAUD</name>
<accession>A0AA96NE23</accession>
<evidence type="ECO:0000313" key="1">
    <source>
        <dbReference type="EMBL" id="WNT44393.1"/>
    </source>
</evidence>
<organism evidence="1 2">
    <name type="scientific">Microbacterium phage Mabodamaca</name>
    <dbReference type="NCBI Taxonomy" id="3078574"/>
    <lineage>
        <taxon>Viruses</taxon>
        <taxon>Duplodnaviria</taxon>
        <taxon>Heunggongvirae</taxon>
        <taxon>Uroviricota</taxon>
        <taxon>Caudoviricetes</taxon>
        <taxon>Casidaviridae</taxon>
        <taxon>Mabodamacavirus</taxon>
        <taxon>Mabodamacavirus mabodamaca</taxon>
    </lineage>
</organism>
<dbReference type="EMBL" id="OR613467">
    <property type="protein sequence ID" value="WNT44393.1"/>
    <property type="molecule type" value="Genomic_DNA"/>
</dbReference>
<evidence type="ECO:0000313" key="2">
    <source>
        <dbReference type="Proteomes" id="UP001305869"/>
    </source>
</evidence>
<reference evidence="1 2" key="1">
    <citation type="submission" date="2023-09" db="EMBL/GenBank/DDBJ databases">
        <authorList>
            <person name="Astacio K.C."/>
            <person name="Barreto J.C."/>
            <person name="Colon C.A."/>
            <person name="Dejesus A.I."/>
            <person name="Gragirenes D.A."/>
            <person name="Navarro A."/>
            <person name="Negron R.A."/>
            <person name="Nunez P.S."/>
            <person name="Ortiz C.A."/>
            <person name="Ortiz A.Y."/>
            <person name="Roman V.A."/>
            <person name="Sanchez M.A."/>
            <person name="Serrano K.M."/>
            <person name="Klyczek K."/>
            <person name="Ko C."/>
            <person name="Russell D.A."/>
            <person name="Jacobs-Sera D."/>
            <person name="Hatfull G.F."/>
        </authorList>
    </citation>
    <scope>NUCLEOTIDE SEQUENCE [LARGE SCALE GENOMIC DNA]</scope>
</reference>
<protein>
    <submittedName>
        <fullName evidence="1">Uncharacterized protein</fullName>
    </submittedName>
</protein>
<dbReference type="Proteomes" id="UP001305869">
    <property type="component" value="Segment"/>
</dbReference>